<dbReference type="PROSITE" id="PS00463">
    <property type="entry name" value="ZN2_CY6_FUNGAL_1"/>
    <property type="match status" value="1"/>
</dbReference>
<dbReference type="GO" id="GO:0000976">
    <property type="term" value="F:transcription cis-regulatory region binding"/>
    <property type="evidence" value="ECO:0007669"/>
    <property type="project" value="TreeGrafter"/>
</dbReference>
<dbReference type="SMART" id="SM00066">
    <property type="entry name" value="GAL4"/>
    <property type="match status" value="1"/>
</dbReference>
<evidence type="ECO:0000256" key="2">
    <source>
        <dbReference type="ARBA" id="ARBA00023015"/>
    </source>
</evidence>
<keyword evidence="2" id="KW-0805">Transcription regulation</keyword>
<proteinExistence type="predicted"/>
<dbReference type="AlphaFoldDB" id="A0A395IW93"/>
<evidence type="ECO:0000256" key="4">
    <source>
        <dbReference type="ARBA" id="ARBA00023163"/>
    </source>
</evidence>
<dbReference type="OrthoDB" id="5424793at2759"/>
<evidence type="ECO:0000313" key="8">
    <source>
        <dbReference type="EMBL" id="RAL64144.1"/>
    </source>
</evidence>
<feature type="compositionally biased region" description="Basic and acidic residues" evidence="6">
    <location>
        <begin position="54"/>
        <end position="63"/>
    </location>
</feature>
<evidence type="ECO:0000256" key="5">
    <source>
        <dbReference type="ARBA" id="ARBA00023242"/>
    </source>
</evidence>
<evidence type="ECO:0000259" key="7">
    <source>
        <dbReference type="PROSITE" id="PS00463"/>
    </source>
</evidence>
<keyword evidence="4" id="KW-0804">Transcription</keyword>
<dbReference type="InterPro" id="IPR001138">
    <property type="entry name" value="Zn2Cys6_DnaBD"/>
</dbReference>
<gene>
    <name evidence="8" type="ORF">DID88_002037</name>
</gene>
<reference evidence="8 9" key="1">
    <citation type="submission" date="2018-06" db="EMBL/GenBank/DDBJ databases">
        <title>Genome Sequence of the Brown Rot Fungal Pathogen Monilinia fructigena.</title>
        <authorList>
            <person name="Landi L."/>
            <person name="De Miccolis Angelini R.M."/>
            <person name="Pollastro S."/>
            <person name="Abate D."/>
            <person name="Faretra F."/>
            <person name="Romanazzi G."/>
        </authorList>
    </citation>
    <scope>NUCLEOTIDE SEQUENCE [LARGE SCALE GENOMIC DNA]</scope>
    <source>
        <strain evidence="8 9">Mfrg269</strain>
    </source>
</reference>
<dbReference type="InterPro" id="IPR036864">
    <property type="entry name" value="Zn2-C6_fun-type_DNA-bd_sf"/>
</dbReference>
<dbReference type="GO" id="GO:0005634">
    <property type="term" value="C:nucleus"/>
    <property type="evidence" value="ECO:0007669"/>
    <property type="project" value="UniProtKB-SubCell"/>
</dbReference>
<accession>A0A395IW93</accession>
<dbReference type="Gene3D" id="4.10.240.10">
    <property type="entry name" value="Zn(2)-C6 fungal-type DNA-binding domain"/>
    <property type="match status" value="1"/>
</dbReference>
<evidence type="ECO:0000256" key="3">
    <source>
        <dbReference type="ARBA" id="ARBA00023125"/>
    </source>
</evidence>
<dbReference type="CDD" id="cd00067">
    <property type="entry name" value="GAL4"/>
    <property type="match status" value="1"/>
</dbReference>
<protein>
    <recommendedName>
        <fullName evidence="7">Zn(2)-C6 fungal-type domain-containing protein</fullName>
    </recommendedName>
</protein>
<dbReference type="PANTHER" id="PTHR31845">
    <property type="entry name" value="FINGER DOMAIN PROTEIN, PUTATIVE-RELATED"/>
    <property type="match status" value="1"/>
</dbReference>
<comment type="subcellular location">
    <subcellularLocation>
        <location evidence="1">Nucleus</location>
    </subcellularLocation>
</comment>
<comment type="caution">
    <text evidence="8">The sequence shown here is derived from an EMBL/GenBank/DDBJ whole genome shotgun (WGS) entry which is preliminary data.</text>
</comment>
<keyword evidence="9" id="KW-1185">Reference proteome</keyword>
<sequence>MRNARACEACRASKNRCFFVDDHTICQRCHQTKAQCIVREKARPRRARGARRAGRLEPPKVEDSSLSSNTSICTENPLKDGEFSLDLPTTTHPFRDFNLKGLVDSNGIWTVEAKRAYMGCYVLGSHLSRSFNKPQIMSYDNLLPSNCDSFIPSIRSTPATAMVILERISDRINDTWTAKTTRKWTP</sequence>
<organism evidence="8 9">
    <name type="scientific">Monilinia fructigena</name>
    <dbReference type="NCBI Taxonomy" id="38457"/>
    <lineage>
        <taxon>Eukaryota</taxon>
        <taxon>Fungi</taxon>
        <taxon>Dikarya</taxon>
        <taxon>Ascomycota</taxon>
        <taxon>Pezizomycotina</taxon>
        <taxon>Leotiomycetes</taxon>
        <taxon>Helotiales</taxon>
        <taxon>Sclerotiniaceae</taxon>
        <taxon>Monilinia</taxon>
    </lineage>
</organism>
<evidence type="ECO:0000313" key="9">
    <source>
        <dbReference type="Proteomes" id="UP000249056"/>
    </source>
</evidence>
<dbReference type="GO" id="GO:0008270">
    <property type="term" value="F:zinc ion binding"/>
    <property type="evidence" value="ECO:0007669"/>
    <property type="project" value="InterPro"/>
</dbReference>
<evidence type="ECO:0000256" key="6">
    <source>
        <dbReference type="SAM" id="MobiDB-lite"/>
    </source>
</evidence>
<dbReference type="SUPFAM" id="SSF57701">
    <property type="entry name" value="Zn2/Cys6 DNA-binding domain"/>
    <property type="match status" value="1"/>
</dbReference>
<dbReference type="PANTHER" id="PTHR31845:SF10">
    <property type="entry name" value="ZN(II)2CYS6 TRANSCRIPTION FACTOR (EUROFUNG)"/>
    <property type="match status" value="1"/>
</dbReference>
<dbReference type="GO" id="GO:0000981">
    <property type="term" value="F:DNA-binding transcription factor activity, RNA polymerase II-specific"/>
    <property type="evidence" value="ECO:0007669"/>
    <property type="project" value="InterPro"/>
</dbReference>
<dbReference type="EMBL" id="QKRW01000015">
    <property type="protein sequence ID" value="RAL64144.1"/>
    <property type="molecule type" value="Genomic_DNA"/>
</dbReference>
<evidence type="ECO:0000256" key="1">
    <source>
        <dbReference type="ARBA" id="ARBA00004123"/>
    </source>
</evidence>
<dbReference type="InterPro" id="IPR051089">
    <property type="entry name" value="prtT"/>
</dbReference>
<keyword evidence="5" id="KW-0539">Nucleus</keyword>
<feature type="domain" description="Zn(2)-C6 fungal-type" evidence="7">
    <location>
        <begin position="6"/>
        <end position="36"/>
    </location>
</feature>
<name>A0A395IW93_9HELO</name>
<keyword evidence="3" id="KW-0238">DNA-binding</keyword>
<feature type="region of interest" description="Disordered" evidence="6">
    <location>
        <begin position="47"/>
        <end position="70"/>
    </location>
</feature>
<dbReference type="Proteomes" id="UP000249056">
    <property type="component" value="Unassembled WGS sequence"/>
</dbReference>